<protein>
    <submittedName>
        <fullName evidence="1">Uncharacterized protein</fullName>
    </submittedName>
</protein>
<proteinExistence type="predicted"/>
<reference evidence="1 2" key="1">
    <citation type="journal article" date="2014" name="Curr. Biol.">
        <title>The genome of the clonal raider ant Cerapachys biroi.</title>
        <authorList>
            <person name="Oxley P.R."/>
            <person name="Ji L."/>
            <person name="Fetter-Pruneda I."/>
            <person name="McKenzie S.K."/>
            <person name="Li C."/>
            <person name="Hu H."/>
            <person name="Zhang G."/>
            <person name="Kronauer D.J."/>
        </authorList>
    </citation>
    <scope>NUCLEOTIDE SEQUENCE [LARGE SCALE GENOMIC DNA]</scope>
</reference>
<name>A0A026WSY1_OOCBI</name>
<keyword evidence="2" id="KW-1185">Reference proteome</keyword>
<dbReference type="Proteomes" id="UP000053097">
    <property type="component" value="Unassembled WGS sequence"/>
</dbReference>
<evidence type="ECO:0000313" key="1">
    <source>
        <dbReference type="EMBL" id="EZA58204.1"/>
    </source>
</evidence>
<accession>A0A026WSY1</accession>
<gene>
    <name evidence="1" type="ORF">X777_01568</name>
</gene>
<dbReference type="AlphaFoldDB" id="A0A026WSY1"/>
<sequence length="95" mass="10908">MPLRHRCQIFDPRLRNDLPVERVLDNDQLRDWLVHSIRADRALEALKVECAVFVIGQGAKTHPGQLRRASLLVKKHVRLFSTVGLATAYITMIHD</sequence>
<organism evidence="1 2">
    <name type="scientific">Ooceraea biroi</name>
    <name type="common">Clonal raider ant</name>
    <name type="synonym">Cerapachys biroi</name>
    <dbReference type="NCBI Taxonomy" id="2015173"/>
    <lineage>
        <taxon>Eukaryota</taxon>
        <taxon>Metazoa</taxon>
        <taxon>Ecdysozoa</taxon>
        <taxon>Arthropoda</taxon>
        <taxon>Hexapoda</taxon>
        <taxon>Insecta</taxon>
        <taxon>Pterygota</taxon>
        <taxon>Neoptera</taxon>
        <taxon>Endopterygota</taxon>
        <taxon>Hymenoptera</taxon>
        <taxon>Apocrita</taxon>
        <taxon>Aculeata</taxon>
        <taxon>Formicoidea</taxon>
        <taxon>Formicidae</taxon>
        <taxon>Dorylinae</taxon>
        <taxon>Ooceraea</taxon>
    </lineage>
</organism>
<dbReference type="EMBL" id="KK107131">
    <property type="protein sequence ID" value="EZA58204.1"/>
    <property type="molecule type" value="Genomic_DNA"/>
</dbReference>
<evidence type="ECO:0000313" key="2">
    <source>
        <dbReference type="Proteomes" id="UP000053097"/>
    </source>
</evidence>